<proteinExistence type="predicted"/>
<dbReference type="InterPro" id="IPR036271">
    <property type="entry name" value="Tet_transcr_reg_TetR-rel_C_sf"/>
</dbReference>
<evidence type="ECO:0000256" key="1">
    <source>
        <dbReference type="ARBA" id="ARBA00023015"/>
    </source>
</evidence>
<feature type="domain" description="HTH tetR-type" evidence="5">
    <location>
        <begin position="47"/>
        <end position="107"/>
    </location>
</feature>
<dbReference type="Gene3D" id="1.10.357.10">
    <property type="entry name" value="Tetracycline Repressor, domain 2"/>
    <property type="match status" value="1"/>
</dbReference>
<dbReference type="PANTHER" id="PTHR30055">
    <property type="entry name" value="HTH-TYPE TRANSCRIPTIONAL REGULATOR RUTR"/>
    <property type="match status" value="1"/>
</dbReference>
<sequence>MSRRPRESRKSVRRRAAGCLINSINRLIEFWIGRIIEGMKANSEKDAGTREALIRAGLDLFGRHGYEASSIRDIARAAGVNSAGIAYHFGGKDGLRQACAETIVATMQRQVLGPEPLPPLPPDLDPDAALEAILAAVGRVTAFAARAPESETIARFVVREMMEPTPAFELLYEGLVGPVHGRLCALWAAAAGTEAEAPATRLSVFAMIGQVLYFRLARPAVMRRMGWQAIGVEEGEAIAGIIRAAVAASVLAARGDTP</sequence>
<keyword evidence="2 4" id="KW-0238">DNA-binding</keyword>
<dbReference type="Proteomes" id="UP000190130">
    <property type="component" value="Unassembled WGS sequence"/>
</dbReference>
<name>A0A1T5AB59_9HYPH</name>
<dbReference type="Pfam" id="PF09209">
    <property type="entry name" value="CecR_C"/>
    <property type="match status" value="1"/>
</dbReference>
<keyword evidence="3" id="KW-0804">Transcription</keyword>
<dbReference type="InterPro" id="IPR015292">
    <property type="entry name" value="Tscrpt_reg_YbiH_C"/>
</dbReference>
<dbReference type="InterPro" id="IPR001647">
    <property type="entry name" value="HTH_TetR"/>
</dbReference>
<dbReference type="InterPro" id="IPR050109">
    <property type="entry name" value="HTH-type_TetR-like_transc_reg"/>
</dbReference>
<dbReference type="AlphaFoldDB" id="A0A1T5AB59"/>
<gene>
    <name evidence="6" type="ORF">SAMN05660750_00022</name>
</gene>
<evidence type="ECO:0000256" key="2">
    <source>
        <dbReference type="ARBA" id="ARBA00023125"/>
    </source>
</evidence>
<dbReference type="Pfam" id="PF00440">
    <property type="entry name" value="TetR_N"/>
    <property type="match status" value="1"/>
</dbReference>
<feature type="DNA-binding region" description="H-T-H motif" evidence="4">
    <location>
        <begin position="70"/>
        <end position="89"/>
    </location>
</feature>
<evidence type="ECO:0000313" key="6">
    <source>
        <dbReference type="EMBL" id="SKB31913.1"/>
    </source>
</evidence>
<dbReference type="SUPFAM" id="SSF46689">
    <property type="entry name" value="Homeodomain-like"/>
    <property type="match status" value="1"/>
</dbReference>
<dbReference type="EMBL" id="FUYX01000001">
    <property type="protein sequence ID" value="SKB31913.1"/>
    <property type="molecule type" value="Genomic_DNA"/>
</dbReference>
<dbReference type="Gene3D" id="1.10.10.60">
    <property type="entry name" value="Homeodomain-like"/>
    <property type="match status" value="1"/>
</dbReference>
<dbReference type="PANTHER" id="PTHR30055:SF234">
    <property type="entry name" value="HTH-TYPE TRANSCRIPTIONAL REGULATOR BETI"/>
    <property type="match status" value="1"/>
</dbReference>
<dbReference type="GO" id="GO:0003700">
    <property type="term" value="F:DNA-binding transcription factor activity"/>
    <property type="evidence" value="ECO:0007669"/>
    <property type="project" value="TreeGrafter"/>
</dbReference>
<protein>
    <submittedName>
        <fullName evidence="6">Transcriptional regulator, TetR family</fullName>
    </submittedName>
</protein>
<reference evidence="6 7" key="1">
    <citation type="submission" date="2017-02" db="EMBL/GenBank/DDBJ databases">
        <authorList>
            <person name="Peterson S.W."/>
        </authorList>
    </citation>
    <scope>NUCLEOTIDE SEQUENCE [LARGE SCALE GENOMIC DNA]</scope>
    <source>
        <strain evidence="6 7">DSM 9653</strain>
    </source>
</reference>
<keyword evidence="1" id="KW-0805">Transcription regulation</keyword>
<evidence type="ECO:0000256" key="3">
    <source>
        <dbReference type="ARBA" id="ARBA00023163"/>
    </source>
</evidence>
<evidence type="ECO:0000256" key="4">
    <source>
        <dbReference type="PROSITE-ProRule" id="PRU00335"/>
    </source>
</evidence>
<dbReference type="PROSITE" id="PS50977">
    <property type="entry name" value="HTH_TETR_2"/>
    <property type="match status" value="1"/>
</dbReference>
<accession>A0A1T5AB59</accession>
<dbReference type="OrthoDB" id="2356263at2"/>
<evidence type="ECO:0000259" key="5">
    <source>
        <dbReference type="PROSITE" id="PS50977"/>
    </source>
</evidence>
<evidence type="ECO:0000313" key="7">
    <source>
        <dbReference type="Proteomes" id="UP000190130"/>
    </source>
</evidence>
<dbReference type="PRINTS" id="PR00455">
    <property type="entry name" value="HTHTETR"/>
</dbReference>
<organism evidence="6 7">
    <name type="scientific">Bosea thiooxidans</name>
    <dbReference type="NCBI Taxonomy" id="53254"/>
    <lineage>
        <taxon>Bacteria</taxon>
        <taxon>Pseudomonadati</taxon>
        <taxon>Pseudomonadota</taxon>
        <taxon>Alphaproteobacteria</taxon>
        <taxon>Hyphomicrobiales</taxon>
        <taxon>Boseaceae</taxon>
        <taxon>Bosea</taxon>
    </lineage>
</organism>
<dbReference type="SUPFAM" id="SSF48498">
    <property type="entry name" value="Tetracyclin repressor-like, C-terminal domain"/>
    <property type="match status" value="1"/>
</dbReference>
<dbReference type="GO" id="GO:0000976">
    <property type="term" value="F:transcription cis-regulatory region binding"/>
    <property type="evidence" value="ECO:0007669"/>
    <property type="project" value="TreeGrafter"/>
</dbReference>
<dbReference type="InterPro" id="IPR009057">
    <property type="entry name" value="Homeodomain-like_sf"/>
</dbReference>